<evidence type="ECO:0000256" key="1">
    <source>
        <dbReference type="ARBA" id="ARBA00022679"/>
    </source>
</evidence>
<feature type="binding site" evidence="2">
    <location>
        <position position="39"/>
    </location>
    <ligand>
        <name>CoA</name>
        <dbReference type="ChEBI" id="CHEBI:57287"/>
    </ligand>
</feature>
<dbReference type="InterPro" id="IPR003542">
    <property type="entry name" value="Enbac_synth_compD-like"/>
</dbReference>
<dbReference type="PRINTS" id="PR01399">
    <property type="entry name" value="ENTSNTHTASED"/>
</dbReference>
<feature type="binding site" evidence="3">
    <location>
        <position position="107"/>
    </location>
    <ligand>
        <name>Mg(2+)</name>
        <dbReference type="ChEBI" id="CHEBI:18420"/>
    </ligand>
</feature>
<feature type="binding site" evidence="3">
    <location>
        <position position="105"/>
    </location>
    <ligand>
        <name>Mg(2+)</name>
        <dbReference type="ChEBI" id="CHEBI:18420"/>
    </ligand>
</feature>
<comment type="caution">
    <text evidence="6">The sequence shown here is derived from an EMBL/GenBank/DDBJ whole genome shotgun (WGS) entry which is preliminary data.</text>
</comment>
<reference evidence="6 7" key="1">
    <citation type="submission" date="2019-03" db="EMBL/GenBank/DDBJ databases">
        <title>Glutamicibacter sp. LJH19 genome.</title>
        <authorList>
            <person name="Sinai Borker S."/>
            <person name="Kumar R."/>
        </authorList>
    </citation>
    <scope>NUCLEOTIDE SEQUENCE [LARGE SCALE GENOMIC DNA]</scope>
    <source>
        <strain evidence="6 7">LJH19</strain>
    </source>
</reference>
<evidence type="ECO:0000313" key="6">
    <source>
        <dbReference type="EMBL" id="TFH55223.1"/>
    </source>
</evidence>
<feature type="binding site" evidence="2">
    <location>
        <position position="154"/>
    </location>
    <ligand>
        <name>CoA</name>
        <dbReference type="ChEBI" id="CHEBI:57287"/>
    </ligand>
</feature>
<protein>
    <submittedName>
        <fullName evidence="6">4'-phosphopantetheinyl transferase superfamily protein</fullName>
    </submittedName>
</protein>
<dbReference type="Proteomes" id="UP000297638">
    <property type="component" value="Unassembled WGS sequence"/>
</dbReference>
<dbReference type="InterPro" id="IPR008278">
    <property type="entry name" value="4-PPantetheinyl_Trfase_dom"/>
</dbReference>
<sequence>MFPELLPSAVHVVQTRTELDDGPRYWQEERYILGAVPQRQQEFHTVRVCARRALAPLGFADFALVPDGKRAPIWPEGVVGSMTHCAGFRAAAVASSADLRSIGIDAELHLPLPEEIHGIVLLAEEQQLVQDLAASHPGIAWDRLIFSAKESVFKAWFPLTRQWLDFLECRISIDIPTQRFQASIRDEQAMAAKHGLSVMNGAWKADGPSGQGLLGTCITVP</sequence>
<feature type="binding site" evidence="3">
    <location>
        <position position="106"/>
    </location>
    <ligand>
        <name>Mg(2+)</name>
        <dbReference type="ChEBI" id="CHEBI:18420"/>
    </ligand>
</feature>
<proteinExistence type="predicted"/>
<evidence type="ECO:0000259" key="4">
    <source>
        <dbReference type="Pfam" id="PF01648"/>
    </source>
</evidence>
<dbReference type="GO" id="GO:0008897">
    <property type="term" value="F:holo-[acyl-carrier-protein] synthase activity"/>
    <property type="evidence" value="ECO:0007669"/>
    <property type="project" value="InterPro"/>
</dbReference>
<dbReference type="PANTHER" id="PTHR38096:SF1">
    <property type="entry name" value="ENTEROBACTIN SYNTHASE COMPONENT D"/>
    <property type="match status" value="1"/>
</dbReference>
<gene>
    <name evidence="6" type="ORF">EXY26_14870</name>
</gene>
<dbReference type="Pfam" id="PF17837">
    <property type="entry name" value="4PPT_N"/>
    <property type="match status" value="1"/>
</dbReference>
<comment type="cofactor">
    <cofactor evidence="3">
        <name>Mg(2+)</name>
        <dbReference type="ChEBI" id="CHEBI:18420"/>
    </cofactor>
</comment>
<keyword evidence="1 6" id="KW-0808">Transferase</keyword>
<dbReference type="GO" id="GO:0009239">
    <property type="term" value="P:enterobactin biosynthetic process"/>
    <property type="evidence" value="ECO:0007669"/>
    <property type="project" value="InterPro"/>
</dbReference>
<feature type="domain" description="4'-phosphopantetheinyl transferase" evidence="4">
    <location>
        <begin position="101"/>
        <end position="192"/>
    </location>
</feature>
<dbReference type="InterPro" id="IPR041354">
    <property type="entry name" value="4PPT_N"/>
</dbReference>
<feature type="binding site" evidence="2">
    <location>
        <position position="164"/>
    </location>
    <ligand>
        <name>CoA</name>
        <dbReference type="ChEBI" id="CHEBI:57287"/>
    </ligand>
</feature>
<feature type="binding site" evidence="2">
    <location>
        <begin position="83"/>
        <end position="84"/>
    </location>
    <ligand>
        <name>CoA</name>
        <dbReference type="ChEBI" id="CHEBI:57287"/>
    </ligand>
</feature>
<feature type="domain" description="4'-phosphopantetheinyl transferase N-terminal" evidence="5">
    <location>
        <begin position="27"/>
        <end position="94"/>
    </location>
</feature>
<feature type="binding site" evidence="2">
    <location>
        <position position="47"/>
    </location>
    <ligand>
        <name>CoA</name>
        <dbReference type="ChEBI" id="CHEBI:57287"/>
    </ligand>
</feature>
<feature type="binding site" evidence="2">
    <location>
        <position position="150"/>
    </location>
    <ligand>
        <name>CoA</name>
        <dbReference type="ChEBI" id="CHEBI:57287"/>
    </ligand>
</feature>
<dbReference type="PANTHER" id="PTHR38096">
    <property type="entry name" value="ENTEROBACTIN SYNTHASE COMPONENT D"/>
    <property type="match status" value="1"/>
</dbReference>
<evidence type="ECO:0000259" key="5">
    <source>
        <dbReference type="Pfam" id="PF17837"/>
    </source>
</evidence>
<dbReference type="SUPFAM" id="SSF56214">
    <property type="entry name" value="4'-phosphopantetheinyl transferase"/>
    <property type="match status" value="1"/>
</dbReference>
<feature type="binding site" evidence="2">
    <location>
        <position position="105"/>
    </location>
    <ligand>
        <name>CoA</name>
        <dbReference type="ChEBI" id="CHEBI:57287"/>
    </ligand>
</feature>
<dbReference type="AlphaFoldDB" id="A0A4Y8TW09"/>
<dbReference type="GO" id="GO:0005886">
    <property type="term" value="C:plasma membrane"/>
    <property type="evidence" value="ECO:0007669"/>
    <property type="project" value="TreeGrafter"/>
</dbReference>
<dbReference type="GO" id="GO:0009366">
    <property type="term" value="C:enterobactin synthetase complex"/>
    <property type="evidence" value="ECO:0007669"/>
    <property type="project" value="InterPro"/>
</dbReference>
<keyword evidence="3" id="KW-0460">Magnesium</keyword>
<keyword evidence="3" id="KW-0479">Metal-binding</keyword>
<evidence type="ECO:0000313" key="7">
    <source>
        <dbReference type="Proteomes" id="UP000297638"/>
    </source>
</evidence>
<accession>A0A4Y8TW09</accession>
<evidence type="ECO:0000256" key="3">
    <source>
        <dbReference type="PIRSR" id="PIRSR603542-2"/>
    </source>
</evidence>
<dbReference type="Pfam" id="PF01648">
    <property type="entry name" value="ACPS"/>
    <property type="match status" value="1"/>
</dbReference>
<dbReference type="GO" id="GO:0000287">
    <property type="term" value="F:magnesium ion binding"/>
    <property type="evidence" value="ECO:0007669"/>
    <property type="project" value="InterPro"/>
</dbReference>
<organism evidence="6 7">
    <name type="scientific">Glutamicibacter arilaitensis</name>
    <dbReference type="NCBI Taxonomy" id="256701"/>
    <lineage>
        <taxon>Bacteria</taxon>
        <taxon>Bacillati</taxon>
        <taxon>Actinomycetota</taxon>
        <taxon>Actinomycetes</taxon>
        <taxon>Micrococcales</taxon>
        <taxon>Micrococcaceae</taxon>
        <taxon>Glutamicibacter</taxon>
    </lineage>
</organism>
<name>A0A4Y8TW09_9MICC</name>
<dbReference type="InterPro" id="IPR037143">
    <property type="entry name" value="4-PPantetheinyl_Trfase_dom_sf"/>
</dbReference>
<evidence type="ECO:0000256" key="2">
    <source>
        <dbReference type="PIRSR" id="PIRSR603542-1"/>
    </source>
</evidence>
<dbReference type="EMBL" id="SPDS01000002">
    <property type="protein sequence ID" value="TFH55223.1"/>
    <property type="molecule type" value="Genomic_DNA"/>
</dbReference>